<evidence type="ECO:0000313" key="2">
    <source>
        <dbReference type="Proteomes" id="UP001589734"/>
    </source>
</evidence>
<dbReference type="RefSeq" id="WP_379682118.1">
    <property type="nucleotide sequence ID" value="NZ_JBHLYW010000009.1"/>
</dbReference>
<comment type="caution">
    <text evidence="1">The sequence shown here is derived from an EMBL/GenBank/DDBJ whole genome shotgun (WGS) entry which is preliminary data.</text>
</comment>
<dbReference type="Proteomes" id="UP001589734">
    <property type="component" value="Unassembled WGS sequence"/>
</dbReference>
<accession>A0ABV6BVM4</accession>
<proteinExistence type="predicted"/>
<gene>
    <name evidence="1" type="ORF">ACFFLS_13565</name>
</gene>
<sequence length="383" mass="45166">MKEYQIAIEKEIAQFAAEHESDYKLIIEKILSYNYKNYTNDFNEFFKFRKELKSYYLKRAIADFKTSKDKNLKELIVNLADVSYDRDYDVLIGLEEEDIFQKVLAYANDFLKGEDFIFFQQQYVNSEVLFALVSAYENSLFSKEILLFFETAFDYVKKYASENDTKKTSTSKDPDGSTLLELAKALSSFDVKSREHFTSTVFEIYIFSIKRKRNYQMKQTAGFIAVLLTKFQTPFDLNILENFIKKERKFSPDAVYVHQTRYTKWILEKNTSKPLRFLKNDENLSPIFAIFALADLNCKKAIPLLLEKQHKETNPIIWEVYQEAVQRLEKDFTALHYEERIISLYDTLTPAQRALGAESDNVFVHRAKQKFMVDNTVYETDQD</sequence>
<protein>
    <submittedName>
        <fullName evidence="1">Uncharacterized protein</fullName>
    </submittedName>
</protein>
<keyword evidence="2" id="KW-1185">Reference proteome</keyword>
<name>A0ABV6BVM4_9FLAO</name>
<dbReference type="EMBL" id="JBHLYW010000009">
    <property type="protein sequence ID" value="MFC0078074.1"/>
    <property type="molecule type" value="Genomic_DNA"/>
</dbReference>
<organism evidence="1 2">
    <name type="scientific">Flavobacterium procerum</name>
    <dbReference type="NCBI Taxonomy" id="1455569"/>
    <lineage>
        <taxon>Bacteria</taxon>
        <taxon>Pseudomonadati</taxon>
        <taxon>Bacteroidota</taxon>
        <taxon>Flavobacteriia</taxon>
        <taxon>Flavobacteriales</taxon>
        <taxon>Flavobacteriaceae</taxon>
        <taxon>Flavobacterium</taxon>
    </lineage>
</organism>
<evidence type="ECO:0000313" key="1">
    <source>
        <dbReference type="EMBL" id="MFC0078074.1"/>
    </source>
</evidence>
<reference evidence="1 2" key="1">
    <citation type="submission" date="2024-09" db="EMBL/GenBank/DDBJ databases">
        <authorList>
            <person name="Sun Q."/>
            <person name="Mori K."/>
        </authorList>
    </citation>
    <scope>NUCLEOTIDE SEQUENCE [LARGE SCALE GENOMIC DNA]</scope>
    <source>
        <strain evidence="1 2">CGMCC 1.12926</strain>
    </source>
</reference>